<organism evidence="3 4">
    <name type="scientific">Nyssa sinensis</name>
    <dbReference type="NCBI Taxonomy" id="561372"/>
    <lineage>
        <taxon>Eukaryota</taxon>
        <taxon>Viridiplantae</taxon>
        <taxon>Streptophyta</taxon>
        <taxon>Embryophyta</taxon>
        <taxon>Tracheophyta</taxon>
        <taxon>Spermatophyta</taxon>
        <taxon>Magnoliopsida</taxon>
        <taxon>eudicotyledons</taxon>
        <taxon>Gunneridae</taxon>
        <taxon>Pentapetalae</taxon>
        <taxon>asterids</taxon>
        <taxon>Cornales</taxon>
        <taxon>Nyssaceae</taxon>
        <taxon>Nyssa</taxon>
    </lineage>
</organism>
<evidence type="ECO:0000256" key="1">
    <source>
        <dbReference type="ARBA" id="ARBA00005474"/>
    </source>
</evidence>
<evidence type="ECO:0000313" key="3">
    <source>
        <dbReference type="EMBL" id="KAA8520766.1"/>
    </source>
</evidence>
<gene>
    <name evidence="3" type="ORF">F0562_014962</name>
</gene>
<dbReference type="OrthoDB" id="1137559at2759"/>
<dbReference type="PANTHER" id="PTHR31301:SF77">
    <property type="entry name" value="LOB DOMAIN-CONTAINING PROTEIN 1-LIKE"/>
    <property type="match status" value="1"/>
</dbReference>
<dbReference type="Proteomes" id="UP000325577">
    <property type="component" value="Linkage Group LG6"/>
</dbReference>
<dbReference type="Pfam" id="PF03195">
    <property type="entry name" value="LOB"/>
    <property type="match status" value="1"/>
</dbReference>
<reference evidence="3 4" key="1">
    <citation type="submission" date="2019-09" db="EMBL/GenBank/DDBJ databases">
        <title>A chromosome-level genome assembly of the Chinese tupelo Nyssa sinensis.</title>
        <authorList>
            <person name="Yang X."/>
            <person name="Kang M."/>
            <person name="Yang Y."/>
            <person name="Xiong H."/>
            <person name="Wang M."/>
            <person name="Zhang Z."/>
            <person name="Wang Z."/>
            <person name="Wu H."/>
            <person name="Ma T."/>
            <person name="Liu J."/>
            <person name="Xi Z."/>
        </authorList>
    </citation>
    <scope>NUCLEOTIDE SEQUENCE [LARGE SCALE GENOMIC DNA]</scope>
    <source>
        <strain evidence="3">J267</strain>
        <tissue evidence="3">Leaf</tissue>
    </source>
</reference>
<protein>
    <recommendedName>
        <fullName evidence="2">LOB domain-containing protein</fullName>
    </recommendedName>
</protein>
<keyword evidence="4" id="KW-1185">Reference proteome</keyword>
<dbReference type="InterPro" id="IPR004883">
    <property type="entry name" value="LOB"/>
</dbReference>
<accession>A0A5J4ZSK9</accession>
<dbReference type="PANTHER" id="PTHR31301">
    <property type="entry name" value="LOB DOMAIN-CONTAINING PROTEIN 4-RELATED"/>
    <property type="match status" value="1"/>
</dbReference>
<proteinExistence type="inferred from homology"/>
<feature type="domain" description="LOB" evidence="2">
    <location>
        <begin position="1"/>
        <end position="66"/>
    </location>
</feature>
<comment type="similarity">
    <text evidence="1">Belongs to the LOB domain-containing protein family.</text>
</comment>
<sequence length="80" mass="9217">MYAINQLFFSLMMVEESKREDAVKAVVYEATARLRNPVCGSAGDTFHLQKIVQELQGRLESVAAQVLELQQQRNQISWRF</sequence>
<dbReference type="PROSITE" id="PS50891">
    <property type="entry name" value="LOB"/>
    <property type="match status" value="1"/>
</dbReference>
<evidence type="ECO:0000313" key="4">
    <source>
        <dbReference type="Proteomes" id="UP000325577"/>
    </source>
</evidence>
<dbReference type="EMBL" id="CM018049">
    <property type="protein sequence ID" value="KAA8520766.1"/>
    <property type="molecule type" value="Genomic_DNA"/>
</dbReference>
<evidence type="ECO:0000259" key="2">
    <source>
        <dbReference type="PROSITE" id="PS50891"/>
    </source>
</evidence>
<name>A0A5J4ZSK9_9ASTE</name>
<dbReference type="AlphaFoldDB" id="A0A5J4ZSK9"/>